<dbReference type="Proteomes" id="UP000001058">
    <property type="component" value="Unassembled WGS sequence"/>
</dbReference>
<keyword evidence="3" id="KW-1185">Reference proteome</keyword>
<accession>D8TVZ6</accession>
<feature type="region of interest" description="Disordered" evidence="1">
    <location>
        <begin position="47"/>
        <end position="86"/>
    </location>
</feature>
<protein>
    <submittedName>
        <fullName evidence="2">Uncharacterized protein</fullName>
    </submittedName>
</protein>
<dbReference type="InParanoid" id="D8TVZ6"/>
<name>D8TVZ6_VOLCA</name>
<evidence type="ECO:0000313" key="2">
    <source>
        <dbReference type="EMBL" id="EFJ48281.1"/>
    </source>
</evidence>
<evidence type="ECO:0000313" key="3">
    <source>
        <dbReference type="Proteomes" id="UP000001058"/>
    </source>
</evidence>
<dbReference type="EMBL" id="GL378340">
    <property type="protein sequence ID" value="EFJ48281.1"/>
    <property type="molecule type" value="Genomic_DNA"/>
</dbReference>
<dbReference type="KEGG" id="vcn:VOLCADRAFT_91025"/>
<gene>
    <name evidence="2" type="ORF">VOLCADRAFT_91025</name>
</gene>
<dbReference type="GeneID" id="9617654"/>
<evidence type="ECO:0000256" key="1">
    <source>
        <dbReference type="SAM" id="MobiDB-lite"/>
    </source>
</evidence>
<proteinExistence type="predicted"/>
<organism evidence="3">
    <name type="scientific">Volvox carteri f. nagariensis</name>
    <dbReference type="NCBI Taxonomy" id="3068"/>
    <lineage>
        <taxon>Eukaryota</taxon>
        <taxon>Viridiplantae</taxon>
        <taxon>Chlorophyta</taxon>
        <taxon>core chlorophytes</taxon>
        <taxon>Chlorophyceae</taxon>
        <taxon>CS clade</taxon>
        <taxon>Chlamydomonadales</taxon>
        <taxon>Volvocaceae</taxon>
        <taxon>Volvox</taxon>
    </lineage>
</organism>
<sequence>MIIASRRLPREADRTILETAKDFLRGPHTTCTRTKCLQRYAWRIPGYQRSDGRPDTQKPSHSRRLAAQGPGGALPSDPGGFSGSGGESLTVRHLACGRRQEWRSTYLCSFSCVVHCWCTPKLTGN</sequence>
<reference evidence="2 3" key="1">
    <citation type="journal article" date="2010" name="Science">
        <title>Genomic analysis of organismal complexity in the multicellular green alga Volvox carteri.</title>
        <authorList>
            <person name="Prochnik S.E."/>
            <person name="Umen J."/>
            <person name="Nedelcu A.M."/>
            <person name="Hallmann A."/>
            <person name="Miller S.M."/>
            <person name="Nishii I."/>
            <person name="Ferris P."/>
            <person name="Kuo A."/>
            <person name="Mitros T."/>
            <person name="Fritz-Laylin L.K."/>
            <person name="Hellsten U."/>
            <person name="Chapman J."/>
            <person name="Simakov O."/>
            <person name="Rensing S.A."/>
            <person name="Terry A."/>
            <person name="Pangilinan J."/>
            <person name="Kapitonov V."/>
            <person name="Jurka J."/>
            <person name="Salamov A."/>
            <person name="Shapiro H."/>
            <person name="Schmutz J."/>
            <person name="Grimwood J."/>
            <person name="Lindquist E."/>
            <person name="Lucas S."/>
            <person name="Grigoriev I.V."/>
            <person name="Schmitt R."/>
            <person name="Kirk D."/>
            <person name="Rokhsar D.S."/>
        </authorList>
    </citation>
    <scope>NUCLEOTIDE SEQUENCE [LARGE SCALE GENOMIC DNA]</scope>
    <source>
        <strain evidence="3">f. Nagariensis / Eve</strain>
    </source>
</reference>
<dbReference type="AlphaFoldDB" id="D8TVZ6"/>
<dbReference type="RefSeq" id="XP_002950535.1">
    <property type="nucleotide sequence ID" value="XM_002950489.1"/>
</dbReference>